<comment type="caution">
    <text evidence="1">The sequence shown here is derived from an EMBL/GenBank/DDBJ whole genome shotgun (WGS) entry which is preliminary data.</text>
</comment>
<evidence type="ECO:0000313" key="1">
    <source>
        <dbReference type="EMBL" id="KAI1705560.1"/>
    </source>
</evidence>
<gene>
    <name evidence="1" type="ORF">DdX_13524</name>
</gene>
<dbReference type="EMBL" id="JAKKPZ010000055">
    <property type="protein sequence ID" value="KAI1705560.1"/>
    <property type="molecule type" value="Genomic_DNA"/>
</dbReference>
<name>A0AAD4MTF1_9BILA</name>
<sequence>MDYPKGKQLQELSDANGTIIAFEGIIPKNETEQWFVNRGNTLESRVKYRPLSTRLPPGTILIEKALFDNYVDSTNVCILGPAQKKVQAKNSWIGHLFRKQEQMSLLSLESVVFHSSFIPYRNHSWAAMEQFLTFLFTPLSYIKKVEMFAVNQKFVDAVKEKFVNNFPIQGNQVRTQKNSKNKPLYIHCEIFALVYKPDMSFHDLRDILKWLLRNVRADSIRMLTLRVYTHYQDRAAVCRLLTNFVFGAMRICAKRELRLHSLTETNLIVSLVEKFRTLPHFKREIPTIVIESFSTYDFEYIQPNLGPNVIQQEVDSQGAEFLYLFENGHNRMRISFCEKSDDRWAKYDCFVKFNAIQLLL</sequence>
<accession>A0AAD4MTF1</accession>
<protein>
    <submittedName>
        <fullName evidence="1">Uncharacterized protein</fullName>
    </submittedName>
</protein>
<proteinExistence type="predicted"/>
<organism evidence="1 2">
    <name type="scientific">Ditylenchus destructor</name>
    <dbReference type="NCBI Taxonomy" id="166010"/>
    <lineage>
        <taxon>Eukaryota</taxon>
        <taxon>Metazoa</taxon>
        <taxon>Ecdysozoa</taxon>
        <taxon>Nematoda</taxon>
        <taxon>Chromadorea</taxon>
        <taxon>Rhabditida</taxon>
        <taxon>Tylenchina</taxon>
        <taxon>Tylenchomorpha</taxon>
        <taxon>Sphaerularioidea</taxon>
        <taxon>Anguinidae</taxon>
        <taxon>Anguininae</taxon>
        <taxon>Ditylenchus</taxon>
    </lineage>
</organism>
<reference evidence="1" key="1">
    <citation type="submission" date="2022-01" db="EMBL/GenBank/DDBJ databases">
        <title>Genome Sequence Resource for Two Populations of Ditylenchus destructor, the Migratory Endoparasitic Phytonematode.</title>
        <authorList>
            <person name="Zhang H."/>
            <person name="Lin R."/>
            <person name="Xie B."/>
        </authorList>
    </citation>
    <scope>NUCLEOTIDE SEQUENCE</scope>
    <source>
        <strain evidence="1">BazhouSP</strain>
    </source>
</reference>
<dbReference type="Proteomes" id="UP001201812">
    <property type="component" value="Unassembled WGS sequence"/>
</dbReference>
<evidence type="ECO:0000313" key="2">
    <source>
        <dbReference type="Proteomes" id="UP001201812"/>
    </source>
</evidence>
<dbReference type="AlphaFoldDB" id="A0AAD4MTF1"/>
<keyword evidence="2" id="KW-1185">Reference proteome</keyword>